<evidence type="ECO:0000313" key="2">
    <source>
        <dbReference type="Proteomes" id="UP000033188"/>
    </source>
</evidence>
<organism evidence="1 2">
    <name type="scientific">Babesia bigemina</name>
    <dbReference type="NCBI Taxonomy" id="5866"/>
    <lineage>
        <taxon>Eukaryota</taxon>
        <taxon>Sar</taxon>
        <taxon>Alveolata</taxon>
        <taxon>Apicomplexa</taxon>
        <taxon>Aconoidasida</taxon>
        <taxon>Piroplasmida</taxon>
        <taxon>Babesiidae</taxon>
        <taxon>Babesia</taxon>
    </lineage>
</organism>
<accession>A0A061DDT8</accession>
<dbReference type="KEGG" id="bbig:BBBOND_0304680"/>
<dbReference type="RefSeq" id="XP_012768751.1">
    <property type="nucleotide sequence ID" value="XM_012913297.1"/>
</dbReference>
<evidence type="ECO:0000313" key="1">
    <source>
        <dbReference type="EMBL" id="CDR96565.1"/>
    </source>
</evidence>
<dbReference type="AlphaFoldDB" id="A0A061DDT8"/>
<dbReference type="EMBL" id="LK391709">
    <property type="protein sequence ID" value="CDR96565.1"/>
    <property type="molecule type" value="Genomic_DNA"/>
</dbReference>
<dbReference type="GeneID" id="24565106"/>
<dbReference type="Proteomes" id="UP000033188">
    <property type="component" value="Chromosome 3"/>
</dbReference>
<proteinExistence type="predicted"/>
<reference evidence="2" key="1">
    <citation type="journal article" date="2014" name="Nucleic Acids Res.">
        <title>The evolutionary dynamics of variant antigen genes in Babesia reveal a history of genomic innovation underlying host-parasite interaction.</title>
        <authorList>
            <person name="Jackson A.P."/>
            <person name="Otto T.D."/>
            <person name="Darby A."/>
            <person name="Ramaprasad A."/>
            <person name="Xia D."/>
            <person name="Echaide I.E."/>
            <person name="Farber M."/>
            <person name="Gahlot S."/>
            <person name="Gamble J."/>
            <person name="Gupta D."/>
            <person name="Gupta Y."/>
            <person name="Jackson L."/>
            <person name="Malandrin L."/>
            <person name="Malas T.B."/>
            <person name="Moussa E."/>
            <person name="Nair M."/>
            <person name="Reid A.J."/>
            <person name="Sanders M."/>
            <person name="Sharma J."/>
            <person name="Tracey A."/>
            <person name="Quail M.A."/>
            <person name="Weir W."/>
            <person name="Wastling J.M."/>
            <person name="Hall N."/>
            <person name="Willadsen P."/>
            <person name="Lingelbach K."/>
            <person name="Shiels B."/>
            <person name="Tait A."/>
            <person name="Berriman M."/>
            <person name="Allred D.R."/>
            <person name="Pain A."/>
        </authorList>
    </citation>
    <scope>NUCLEOTIDE SEQUENCE [LARGE SCALE GENOMIC DNA]</scope>
    <source>
        <strain evidence="2">Bond</strain>
    </source>
</reference>
<dbReference type="VEuPathDB" id="PiroplasmaDB:BBBOND_0304680"/>
<name>A0A061DDT8_BABBI</name>
<gene>
    <name evidence="1" type="ORF">BBBOND_0304680</name>
</gene>
<keyword evidence="2" id="KW-1185">Reference proteome</keyword>
<sequence>MAALEKSSSVSAEATYYYYALSAYRLPPNAETGCGIHVGPLPILTGAVHASIQNRVHPVWAPGLFTEW</sequence>
<protein>
    <submittedName>
        <fullName evidence="1">Uncharacterized protein</fullName>
    </submittedName>
</protein>